<dbReference type="Pfam" id="PF00823">
    <property type="entry name" value="PPE"/>
    <property type="match status" value="1"/>
</dbReference>
<keyword evidence="4" id="KW-1185">Reference proteome</keyword>
<dbReference type="RefSeq" id="WP_218472578.1">
    <property type="nucleotide sequence ID" value="NZ_BAABJN010000009.1"/>
</dbReference>
<gene>
    <name evidence="3" type="ORF">KV110_00475</name>
</gene>
<name>A0ABX8RQ20_NOCIO</name>
<dbReference type="Proteomes" id="UP000694257">
    <property type="component" value="Chromosome"/>
</dbReference>
<evidence type="ECO:0000259" key="2">
    <source>
        <dbReference type="Pfam" id="PF00823"/>
    </source>
</evidence>
<organism evidence="3 4">
    <name type="scientific">Nocardia iowensis</name>
    <dbReference type="NCBI Taxonomy" id="204891"/>
    <lineage>
        <taxon>Bacteria</taxon>
        <taxon>Bacillati</taxon>
        <taxon>Actinomycetota</taxon>
        <taxon>Actinomycetes</taxon>
        <taxon>Mycobacteriales</taxon>
        <taxon>Nocardiaceae</taxon>
        <taxon>Nocardia</taxon>
    </lineage>
</organism>
<protein>
    <submittedName>
        <fullName evidence="3">PPE family protein</fullName>
    </submittedName>
</protein>
<sequence>MTAGITGVFWLPRMAEGNSIALNSGAHAVPISAAATAWGGLTAAWVDATATVARVMAELGVGMQGINGISALSKLTGFIGWAEQQGVMAATMGSKAASNAIAYTVASLAMPSLPEIAAVNAARVAAHSTGGVLNGTSEIAEAAKAALDLRAALTMETYEAATSAMVVTPGEFVNPPTIAKGAGTADAGQADQTFQSANADPVQSAIAAAGAFVNNPAVVGAATQAANIAGSVATTGVSTVGTIGSQAVAAVTSAAAPGITSAAPAAMVGGAGLASAAASAATRSASFGPGASVSVGNGSLKLPDGWGAGTPGGAPAAAPVVENVSVNQSSAAPVRGTSTPGSPLLGNQVRDEDDESEHKSQDYLRSTEYFNDGRYAADGVIGADPIGTAK</sequence>
<dbReference type="InterPro" id="IPR000030">
    <property type="entry name" value="PPE_dom"/>
</dbReference>
<reference evidence="3 4" key="1">
    <citation type="submission" date="2021-07" db="EMBL/GenBank/DDBJ databases">
        <title>Whole Genome Sequence of Nocardia Iowensis.</title>
        <authorList>
            <person name="Lamm A."/>
            <person name="Collins-Fairclough A.M."/>
            <person name="Bunk B."/>
            <person name="Sproer C."/>
        </authorList>
    </citation>
    <scope>NUCLEOTIDE SEQUENCE [LARGE SCALE GENOMIC DNA]</scope>
    <source>
        <strain evidence="3 4">NRRL 5646</strain>
    </source>
</reference>
<feature type="compositionally biased region" description="Polar residues" evidence="1">
    <location>
        <begin position="328"/>
        <end position="341"/>
    </location>
</feature>
<feature type="region of interest" description="Disordered" evidence="1">
    <location>
        <begin position="328"/>
        <end position="365"/>
    </location>
</feature>
<proteinExistence type="predicted"/>
<accession>A0ABX8RQ20</accession>
<evidence type="ECO:0000313" key="4">
    <source>
        <dbReference type="Proteomes" id="UP000694257"/>
    </source>
</evidence>
<feature type="domain" description="PPE" evidence="2">
    <location>
        <begin position="10"/>
        <end position="166"/>
    </location>
</feature>
<evidence type="ECO:0000256" key="1">
    <source>
        <dbReference type="SAM" id="MobiDB-lite"/>
    </source>
</evidence>
<evidence type="ECO:0000313" key="3">
    <source>
        <dbReference type="EMBL" id="QXN91728.1"/>
    </source>
</evidence>
<dbReference type="EMBL" id="CP078145">
    <property type="protein sequence ID" value="QXN91728.1"/>
    <property type="molecule type" value="Genomic_DNA"/>
</dbReference>